<gene>
    <name evidence="2" type="ORF">F5890DRAFT_1519873</name>
</gene>
<reference evidence="2" key="1">
    <citation type="submission" date="2022-08" db="EMBL/GenBank/DDBJ databases">
        <authorList>
            <consortium name="DOE Joint Genome Institute"/>
            <person name="Min B."/>
            <person name="Riley R."/>
            <person name="Sierra-Patev S."/>
            <person name="Naranjo-Ortiz M."/>
            <person name="Looney B."/>
            <person name="Konkel Z."/>
            <person name="Slot J.C."/>
            <person name="Sakamoto Y."/>
            <person name="Steenwyk J.L."/>
            <person name="Rokas A."/>
            <person name="Carro J."/>
            <person name="Camarero S."/>
            <person name="Ferreira P."/>
            <person name="Molpeceres G."/>
            <person name="Ruiz-Duenas F.J."/>
            <person name="Serrano A."/>
            <person name="Henrissat B."/>
            <person name="Drula E."/>
            <person name="Hughes K.W."/>
            <person name="Mata J.L."/>
            <person name="Ishikawa N.K."/>
            <person name="Vargas-Isla R."/>
            <person name="Ushijima S."/>
            <person name="Smith C.A."/>
            <person name="Ahrendt S."/>
            <person name="Andreopoulos W."/>
            <person name="He G."/>
            <person name="Labutti K."/>
            <person name="Lipzen A."/>
            <person name="Ng V."/>
            <person name="Sandor L."/>
            <person name="Barry K."/>
            <person name="Martinez A.T."/>
            <person name="Xiao Y."/>
            <person name="Gibbons J.G."/>
            <person name="Terashima K."/>
            <person name="Hibbett D.S."/>
            <person name="Grigoriev I.V."/>
        </authorList>
    </citation>
    <scope>NUCLEOTIDE SEQUENCE</scope>
    <source>
        <strain evidence="2">TFB7829</strain>
    </source>
</reference>
<feature type="compositionally biased region" description="Low complexity" evidence="1">
    <location>
        <begin position="87"/>
        <end position="111"/>
    </location>
</feature>
<protein>
    <submittedName>
        <fullName evidence="2">Uncharacterized protein</fullName>
    </submittedName>
</protein>
<evidence type="ECO:0000313" key="2">
    <source>
        <dbReference type="EMBL" id="KAJ3983944.1"/>
    </source>
</evidence>
<feature type="region of interest" description="Disordered" evidence="1">
    <location>
        <begin position="74"/>
        <end position="111"/>
    </location>
</feature>
<evidence type="ECO:0000313" key="3">
    <source>
        <dbReference type="Proteomes" id="UP001163850"/>
    </source>
</evidence>
<feature type="region of interest" description="Disordered" evidence="1">
    <location>
        <begin position="141"/>
        <end position="265"/>
    </location>
</feature>
<feature type="region of interest" description="Disordered" evidence="1">
    <location>
        <begin position="1"/>
        <end position="36"/>
    </location>
</feature>
<organism evidence="2 3">
    <name type="scientific">Lentinula detonsa</name>
    <dbReference type="NCBI Taxonomy" id="2804962"/>
    <lineage>
        <taxon>Eukaryota</taxon>
        <taxon>Fungi</taxon>
        <taxon>Dikarya</taxon>
        <taxon>Basidiomycota</taxon>
        <taxon>Agaricomycotina</taxon>
        <taxon>Agaricomycetes</taxon>
        <taxon>Agaricomycetidae</taxon>
        <taxon>Agaricales</taxon>
        <taxon>Marasmiineae</taxon>
        <taxon>Omphalotaceae</taxon>
        <taxon>Lentinula</taxon>
    </lineage>
</organism>
<sequence>MEVVAKMAPEDASNLSVDDTEIERPKSPWTTSYSVINQGPDMTVEEDKIEEVSLTDVPSGTEASMPVIKVVQDQSEPSAAKLEETNSPSRPSSPWVPSYSVSVQGSPSVSVHNSPVIAAADSYGDEALASEPIDALVPGAASSFSSSVHIPEIDTEMQSSEPEQLSEKPANEVVEAPQEVDPHLQPESNGPIERSTSNEEQAIGPDTPAADSASEEMLRAKDVLATDAINDGGKTFKTKDSADVENIAEPEEIRSESDSSREPSVPEVNVIPEISEATVANVSHLQFMRLKRCSESPIHSLKKSKNHLDRRRLGSTRIPCLYKEVHLFQPTQVLYRS</sequence>
<evidence type="ECO:0000256" key="1">
    <source>
        <dbReference type="SAM" id="MobiDB-lite"/>
    </source>
</evidence>
<feature type="compositionally biased region" description="Basic and acidic residues" evidence="1">
    <location>
        <begin position="251"/>
        <end position="261"/>
    </location>
</feature>
<proteinExistence type="predicted"/>
<accession>A0AA38PY86</accession>
<name>A0AA38PY86_9AGAR</name>
<dbReference type="Proteomes" id="UP001163850">
    <property type="component" value="Unassembled WGS sequence"/>
</dbReference>
<comment type="caution">
    <text evidence="2">The sequence shown here is derived from an EMBL/GenBank/DDBJ whole genome shotgun (WGS) entry which is preliminary data.</text>
</comment>
<dbReference type="EMBL" id="MU802004">
    <property type="protein sequence ID" value="KAJ3983944.1"/>
    <property type="molecule type" value="Genomic_DNA"/>
</dbReference>
<dbReference type="AlphaFoldDB" id="A0AA38PY86"/>